<evidence type="ECO:0000313" key="3">
    <source>
        <dbReference type="EMBL" id="QQP22453.1"/>
    </source>
</evidence>
<dbReference type="InterPro" id="IPR013597">
    <property type="entry name" value="Mat_intron_G2"/>
</dbReference>
<sequence>MSLKKWNTVDWLLVEKRVFRYQRRIYEASKRGDNHIVKGLQRRLLSSVDSKLFVVKKVTAKQREPKRQILQDELYVTSEEKIKLVSTLKINNKLSLQQKNRITRANIKNSPLLKLDFLEEKSKQALCFLALEPEWEGRIAQNCYGLRPGRWGQDAMEAIYSYSVNILPSQRFYTLVVKVEKKKSLEDKEIKSLLDKLQTLSVIKNQLCFWLSPNYMQTYQIENKINDEKLGIKNKTSIFNFLSNTVLDELTENVESEINLEKLQCASLNMKRSSLYVIRYDADIIFLHEDIQIVKKADKIVKKWLQKNCVLKLSKRVISSSNEGFSFLKYRFLTIVTNGKTKLKISPTKESQTQLLSDIREIIQRNKSASSYKLITLLTPKIMTWADYYRYCECKHVFRKISHYTLQKLRAWAFRRDKRSGRKIVKERYFPSNREYTFEGKYYRDNWILNGYRRLEKDGIDEIWLPNLSWIQQKRWTEVIKSKSMYDGDHNYWKSRVPYDGVNYK</sequence>
<proteinExistence type="predicted"/>
<dbReference type="EMBL" id="MK798155">
    <property type="protein sequence ID" value="QQP22453.1"/>
    <property type="molecule type" value="Genomic_DNA"/>
</dbReference>
<feature type="domain" description="Group II intron maturase-specific" evidence="1">
    <location>
        <begin position="355"/>
        <end position="430"/>
    </location>
</feature>
<keyword evidence="3" id="KW-0934">Plastid</keyword>
<dbReference type="AlphaFoldDB" id="A0A7T8JKE9"/>
<accession>A0A7T8JKE9</accession>
<dbReference type="Pfam" id="PF13655">
    <property type="entry name" value="RVT_N"/>
    <property type="match status" value="1"/>
</dbReference>
<dbReference type="PANTHER" id="PTHR34047">
    <property type="entry name" value="NUCLEAR INTRON MATURASE 1, MITOCHONDRIAL-RELATED"/>
    <property type="match status" value="1"/>
</dbReference>
<name>A0A7T8JKE9_9CRYP</name>
<reference evidence="3" key="1">
    <citation type="journal article" date="2019" name="Mitochondrial DNA Part B Resour">
        <title>The complete plastid genome of a marine microalgae Cryptophyceae sp. CCMP2293 (Cryptophyta).</title>
        <authorList>
            <person name="Xu K."/>
            <person name="Hu S."/>
            <person name="Tang X."/>
        </authorList>
    </citation>
    <scope>NUCLEOTIDE SEQUENCE</scope>
</reference>
<dbReference type="InterPro" id="IPR025960">
    <property type="entry name" value="RVT_N"/>
</dbReference>
<evidence type="ECO:0000259" key="2">
    <source>
        <dbReference type="Pfam" id="PF13655"/>
    </source>
</evidence>
<protein>
    <submittedName>
        <fullName evidence="3">Uncharacterized protein</fullName>
    </submittedName>
</protein>
<dbReference type="PANTHER" id="PTHR34047:SF10">
    <property type="entry name" value="GROUP II INTRON-ASSOCIATED OPEN READING FRAME"/>
    <property type="match status" value="1"/>
</dbReference>
<feature type="domain" description="Reverse transcriptase N-terminal" evidence="2">
    <location>
        <begin position="6"/>
        <end position="88"/>
    </location>
</feature>
<geneLocation type="chloroplast" evidence="3"/>
<evidence type="ECO:0000259" key="1">
    <source>
        <dbReference type="Pfam" id="PF08388"/>
    </source>
</evidence>
<organism evidence="3">
    <name type="scientific">Baffinella frigidus</name>
    <dbReference type="NCBI Taxonomy" id="2571260"/>
    <lineage>
        <taxon>Eukaryota</taxon>
        <taxon>Cryptophyceae</taxon>
        <taxon>Cryptomonadales</taxon>
        <taxon>Baffinellaceae</taxon>
        <taxon>Baffinella</taxon>
    </lineage>
</organism>
<gene>
    <name evidence="3" type="primary">ORF515</name>
</gene>
<dbReference type="Pfam" id="PF08388">
    <property type="entry name" value="GIIM"/>
    <property type="match status" value="1"/>
</dbReference>
<dbReference type="InterPro" id="IPR051083">
    <property type="entry name" value="GrpII_Intron_Splice-Mob/Def"/>
</dbReference>
<keyword evidence="3" id="KW-0150">Chloroplast</keyword>